<keyword evidence="23" id="KW-0961">Cell wall biogenesis/degradation</keyword>
<comment type="similarity">
    <text evidence="5">In the N-terminal section; belongs to the glycosyltransferase 51 family.</text>
</comment>
<dbReference type="RefSeq" id="WP_306762404.1">
    <property type="nucleotide sequence ID" value="NZ_CP118224.1"/>
</dbReference>
<organism evidence="32 33">
    <name type="scientific">Oceanimonas pelagia</name>
    <dbReference type="NCBI Taxonomy" id="3028314"/>
    <lineage>
        <taxon>Bacteria</taxon>
        <taxon>Pseudomonadati</taxon>
        <taxon>Pseudomonadota</taxon>
        <taxon>Gammaproteobacteria</taxon>
        <taxon>Aeromonadales</taxon>
        <taxon>Aeromonadaceae</taxon>
        <taxon>Oceanimonas</taxon>
    </lineage>
</organism>
<keyword evidence="18" id="KW-0573">Peptidoglycan synthesis</keyword>
<feature type="domain" description="Penicillin-binding protein transpeptidase" evidence="29">
    <location>
        <begin position="427"/>
        <end position="677"/>
    </location>
</feature>
<keyword evidence="11" id="KW-0645">Protease</keyword>
<evidence type="ECO:0000259" key="30">
    <source>
        <dbReference type="Pfam" id="PF00912"/>
    </source>
</evidence>
<keyword evidence="10" id="KW-0121">Carboxypeptidase</keyword>
<evidence type="ECO:0000259" key="31">
    <source>
        <dbReference type="Pfam" id="PF17092"/>
    </source>
</evidence>
<keyword evidence="12" id="KW-0328">Glycosyltransferase</keyword>
<keyword evidence="14" id="KW-0812">Transmembrane</keyword>
<protein>
    <recommendedName>
        <fullName evidence="7">Penicillin-binding protein 1A</fullName>
        <ecNumber evidence="25">2.4.99.28</ecNumber>
        <ecNumber evidence="6">3.4.16.4</ecNumber>
    </recommendedName>
</protein>
<keyword evidence="8" id="KW-1003">Cell membrane</keyword>
<dbReference type="PANTHER" id="PTHR32282:SF27">
    <property type="entry name" value="PENICILLIN-BINDING PROTEIN 1A"/>
    <property type="match status" value="1"/>
</dbReference>
<dbReference type="Gene3D" id="1.10.3810.10">
    <property type="entry name" value="Biosynthetic peptidoglycan transglycosylase-like"/>
    <property type="match status" value="1"/>
</dbReference>
<evidence type="ECO:0000313" key="33">
    <source>
        <dbReference type="Proteomes" id="UP001223802"/>
    </source>
</evidence>
<dbReference type="EC" id="3.4.16.4" evidence="6"/>
<keyword evidence="20" id="KW-0472">Membrane</keyword>
<evidence type="ECO:0000256" key="25">
    <source>
        <dbReference type="ARBA" id="ARBA00044770"/>
    </source>
</evidence>
<keyword evidence="33" id="KW-1185">Reference proteome</keyword>
<dbReference type="GO" id="GO:0071555">
    <property type="term" value="P:cell wall organization"/>
    <property type="evidence" value="ECO:0007669"/>
    <property type="project" value="UniProtKB-KW"/>
</dbReference>
<evidence type="ECO:0000256" key="15">
    <source>
        <dbReference type="ARBA" id="ARBA00022801"/>
    </source>
</evidence>
<dbReference type="PANTHER" id="PTHR32282">
    <property type="entry name" value="BINDING PROTEIN TRANSPEPTIDASE, PUTATIVE-RELATED"/>
    <property type="match status" value="1"/>
</dbReference>
<dbReference type="KEGG" id="ope:PU634_01985"/>
<evidence type="ECO:0000256" key="13">
    <source>
        <dbReference type="ARBA" id="ARBA00022679"/>
    </source>
</evidence>
<evidence type="ECO:0000256" key="11">
    <source>
        <dbReference type="ARBA" id="ARBA00022670"/>
    </source>
</evidence>
<evidence type="ECO:0000256" key="9">
    <source>
        <dbReference type="ARBA" id="ARBA00022519"/>
    </source>
</evidence>
<evidence type="ECO:0000256" key="10">
    <source>
        <dbReference type="ARBA" id="ARBA00022645"/>
    </source>
</evidence>
<dbReference type="InterPro" id="IPR001460">
    <property type="entry name" value="PCN-bd_Tpept"/>
</dbReference>
<keyword evidence="17" id="KW-0735">Signal-anchor</keyword>
<comment type="pathway">
    <text evidence="3">Cell wall biogenesis; peptidoglycan biosynthesis.</text>
</comment>
<dbReference type="InterPro" id="IPR036950">
    <property type="entry name" value="PBP_transglycosylase"/>
</dbReference>
<feature type="domain" description="Glycosyl transferase family 51" evidence="30">
    <location>
        <begin position="56"/>
        <end position="230"/>
    </location>
</feature>
<dbReference type="GO" id="GO:0046677">
    <property type="term" value="P:response to antibiotic"/>
    <property type="evidence" value="ECO:0007669"/>
    <property type="project" value="UniProtKB-KW"/>
</dbReference>
<keyword evidence="9" id="KW-0997">Cell inner membrane</keyword>
<evidence type="ECO:0000256" key="1">
    <source>
        <dbReference type="ARBA" id="ARBA00002624"/>
    </source>
</evidence>
<dbReference type="GO" id="GO:0030288">
    <property type="term" value="C:outer membrane-bounded periplasmic space"/>
    <property type="evidence" value="ECO:0007669"/>
    <property type="project" value="TreeGrafter"/>
</dbReference>
<dbReference type="GO" id="GO:0009252">
    <property type="term" value="P:peptidoglycan biosynthetic process"/>
    <property type="evidence" value="ECO:0007669"/>
    <property type="project" value="UniProtKB-KW"/>
</dbReference>
<dbReference type="Pfam" id="PF00912">
    <property type="entry name" value="Transgly"/>
    <property type="match status" value="1"/>
</dbReference>
<evidence type="ECO:0000256" key="19">
    <source>
        <dbReference type="ARBA" id="ARBA00022989"/>
    </source>
</evidence>
<evidence type="ECO:0000256" key="12">
    <source>
        <dbReference type="ARBA" id="ARBA00022676"/>
    </source>
</evidence>
<evidence type="ECO:0000256" key="14">
    <source>
        <dbReference type="ARBA" id="ARBA00022692"/>
    </source>
</evidence>
<evidence type="ECO:0000256" key="21">
    <source>
        <dbReference type="ARBA" id="ARBA00023251"/>
    </source>
</evidence>
<dbReference type="GO" id="GO:0005886">
    <property type="term" value="C:plasma membrane"/>
    <property type="evidence" value="ECO:0007669"/>
    <property type="project" value="UniProtKB-SubCell"/>
</dbReference>
<dbReference type="GO" id="GO:0008955">
    <property type="term" value="F:peptidoglycan glycosyltransferase activity"/>
    <property type="evidence" value="ECO:0007669"/>
    <property type="project" value="UniProtKB-EC"/>
</dbReference>
<evidence type="ECO:0000256" key="5">
    <source>
        <dbReference type="ARBA" id="ARBA00007739"/>
    </source>
</evidence>
<comment type="pathway">
    <text evidence="27">Glycan biosynthesis.</text>
</comment>
<keyword evidence="19" id="KW-1133">Transmembrane helix</keyword>
<gene>
    <name evidence="32" type="ORF">PU634_01985</name>
</gene>
<dbReference type="InterPro" id="IPR050396">
    <property type="entry name" value="Glycosyltr_51/Transpeptidase"/>
</dbReference>
<name>A0AA50QCI8_9GAMM</name>
<dbReference type="InterPro" id="IPR012338">
    <property type="entry name" value="Beta-lactam/transpept-like"/>
</dbReference>
<keyword evidence="15" id="KW-0378">Hydrolase</keyword>
<proteinExistence type="inferred from homology"/>
<comment type="catalytic activity">
    <reaction evidence="24">
        <text>Preferential cleavage: (Ac)2-L-Lys-D-Ala-|-D-Ala. Also transpeptidation of peptidyl-alanyl moieties that are N-acyl substituents of D-alanine.</text>
        <dbReference type="EC" id="3.4.16.4"/>
    </reaction>
</comment>
<dbReference type="GO" id="GO:0006508">
    <property type="term" value="P:proteolysis"/>
    <property type="evidence" value="ECO:0007669"/>
    <property type="project" value="UniProtKB-KW"/>
</dbReference>
<dbReference type="AlphaFoldDB" id="A0AA50QCI8"/>
<evidence type="ECO:0000259" key="29">
    <source>
        <dbReference type="Pfam" id="PF00905"/>
    </source>
</evidence>
<sequence length="794" mass="87245">MLKWLVRLLALAFFLGLSGMVALFVLYQQISADLPDVSTLKDVRLETPMRIYSQDGELISQYGEQRRTPVTIDRMPPQLIDAFLATEDARFYEHPGIDPVGIARAALVWLTTGEKRQGASTITQQVARNFFLSREKTIVRKVKEIVLALHIESQLSKDEILELYLNKIPLGHRAHGVGAAAQVYYGKELADLTLAEMAMIAGLPKAPSTLNPISNPRRAEERRAVVLGRMLDTGKISQAQYNEAIAAPVRTRYHGAEITLNAPYLAEMAHQFAVSMFGDEAYTRGLNIYTTVHADEQQAANQALVNGLLAYDLRHGYRGAEATLWRDSPPWSQEQIEQHLDEQPSYWPLQPAVVTQVGERSATVVIKDKGTARLDWDGLKWARAYIADNRQGKAPSRAGEILKAGEQVWVRPLGEGWMLGQLPDINGALVALEPTTGAVTALVGGFNFTLNKFNRVEQAERQMGSNIKPFIYSTALDQGFTLASLVNDAPINHWDVGSGNAWKPRNSPNVYDGPIRVREALARSKNVVSIRLLRDSGIANAMQRLNDFGFDTSRIPATESLALGSPSATPLQMATGYAAFANGGYKVTPFVVERIEDTQGVVLYRAAPEQRRIVSEENAFLISSALTSAIQGGVSGERRWNGTGWRAGRALGRSDIAGKTGTTNDSRDAWFSGFTPDRVATAWVGFDDFGRPLGRTAYHPNLGRDQVAGGEFGGSTALPIWADYMKVALSHFPERDRPVPAELVTATIDTGTGLLSNNGKGRTEYFVKGSEPRRYSQPDSHQQFGGTSVTDELF</sequence>
<evidence type="ECO:0000256" key="16">
    <source>
        <dbReference type="ARBA" id="ARBA00022960"/>
    </source>
</evidence>
<evidence type="ECO:0000256" key="18">
    <source>
        <dbReference type="ARBA" id="ARBA00022984"/>
    </source>
</evidence>
<evidence type="ECO:0000256" key="4">
    <source>
        <dbReference type="ARBA" id="ARBA00007090"/>
    </source>
</evidence>
<dbReference type="NCBIfam" id="TIGR02074">
    <property type="entry name" value="PBP_1a_fam"/>
    <property type="match status" value="1"/>
</dbReference>
<evidence type="ECO:0000256" key="28">
    <source>
        <dbReference type="SAM" id="MobiDB-lite"/>
    </source>
</evidence>
<evidence type="ECO:0000256" key="3">
    <source>
        <dbReference type="ARBA" id="ARBA00004752"/>
    </source>
</evidence>
<evidence type="ECO:0000256" key="24">
    <source>
        <dbReference type="ARBA" id="ARBA00034000"/>
    </source>
</evidence>
<evidence type="ECO:0000256" key="2">
    <source>
        <dbReference type="ARBA" id="ARBA00004249"/>
    </source>
</evidence>
<dbReference type="Pfam" id="PF17092">
    <property type="entry name" value="PCB_OB"/>
    <property type="match status" value="1"/>
</dbReference>
<dbReference type="GO" id="GO:0008658">
    <property type="term" value="F:penicillin binding"/>
    <property type="evidence" value="ECO:0007669"/>
    <property type="project" value="InterPro"/>
</dbReference>
<dbReference type="GO" id="GO:0008360">
    <property type="term" value="P:regulation of cell shape"/>
    <property type="evidence" value="ECO:0007669"/>
    <property type="project" value="UniProtKB-KW"/>
</dbReference>
<dbReference type="Pfam" id="PF00905">
    <property type="entry name" value="Transpeptidase"/>
    <property type="match status" value="1"/>
</dbReference>
<keyword evidence="22" id="KW-0511">Multifunctional enzyme</keyword>
<feature type="compositionally biased region" description="Polar residues" evidence="28">
    <location>
        <begin position="777"/>
        <end position="794"/>
    </location>
</feature>
<keyword evidence="21" id="KW-0046">Antibiotic resistance</keyword>
<comment type="catalytic activity">
    <reaction evidence="26">
        <text>[GlcNAc-(1-&gt;4)-Mur2Ac(oyl-L-Ala-gamma-D-Glu-L-Lys-D-Ala-D-Ala)](n)-di-trans,octa-cis-undecaprenyl diphosphate + beta-D-GlcNAc-(1-&gt;4)-Mur2Ac(oyl-L-Ala-gamma-D-Glu-L-Lys-D-Ala-D-Ala)-di-trans,octa-cis-undecaprenyl diphosphate = [GlcNAc-(1-&gt;4)-Mur2Ac(oyl-L-Ala-gamma-D-Glu-L-Lys-D-Ala-D-Ala)](n+1)-di-trans,octa-cis-undecaprenyl diphosphate + di-trans,octa-cis-undecaprenyl diphosphate + H(+)</text>
        <dbReference type="Rhea" id="RHEA:23708"/>
        <dbReference type="Rhea" id="RHEA-COMP:9602"/>
        <dbReference type="Rhea" id="RHEA-COMP:9603"/>
        <dbReference type="ChEBI" id="CHEBI:15378"/>
        <dbReference type="ChEBI" id="CHEBI:58405"/>
        <dbReference type="ChEBI" id="CHEBI:60033"/>
        <dbReference type="ChEBI" id="CHEBI:78435"/>
        <dbReference type="EC" id="2.4.99.28"/>
    </reaction>
</comment>
<dbReference type="InterPro" id="IPR031376">
    <property type="entry name" value="PCB_OB"/>
</dbReference>
<evidence type="ECO:0000256" key="20">
    <source>
        <dbReference type="ARBA" id="ARBA00023136"/>
    </source>
</evidence>
<reference evidence="32 33" key="1">
    <citation type="submission" date="2023-02" db="EMBL/GenBank/DDBJ databases">
        <title>Complete genome sequence of a novel bacterium Oceanimonas sp. NTOU-MSR1 isolated from marine coast sediment.</title>
        <authorList>
            <person name="Yang H.-T."/>
            <person name="Chen Y.-L."/>
            <person name="Ho Y.-N."/>
        </authorList>
    </citation>
    <scope>NUCLEOTIDE SEQUENCE [LARGE SCALE GENOMIC DNA]</scope>
    <source>
        <strain evidence="32 33">NTOU-MSR1</strain>
    </source>
</reference>
<dbReference type="InterPro" id="IPR023346">
    <property type="entry name" value="Lysozyme-like_dom_sf"/>
</dbReference>
<dbReference type="SUPFAM" id="SSF53955">
    <property type="entry name" value="Lysozyme-like"/>
    <property type="match status" value="1"/>
</dbReference>
<dbReference type="Gene3D" id="3.40.710.10">
    <property type="entry name" value="DD-peptidase/beta-lactamase superfamily"/>
    <property type="match status" value="2"/>
</dbReference>
<dbReference type="EMBL" id="CP118224">
    <property type="protein sequence ID" value="WMC11156.1"/>
    <property type="molecule type" value="Genomic_DNA"/>
</dbReference>
<feature type="region of interest" description="Disordered" evidence="28">
    <location>
        <begin position="770"/>
        <end position="794"/>
    </location>
</feature>
<evidence type="ECO:0000313" key="32">
    <source>
        <dbReference type="EMBL" id="WMC11156.1"/>
    </source>
</evidence>
<keyword evidence="13" id="KW-0808">Transferase</keyword>
<comment type="similarity">
    <text evidence="4">In the C-terminal section; belongs to the transpeptidase family.</text>
</comment>
<comment type="subcellular location">
    <subcellularLocation>
        <location evidence="2">Cell inner membrane</location>
        <topology evidence="2">Single-pass type II membrane protein</topology>
    </subcellularLocation>
</comment>
<dbReference type="InterPro" id="IPR001264">
    <property type="entry name" value="Glyco_trans_51"/>
</dbReference>
<dbReference type="Proteomes" id="UP001223802">
    <property type="component" value="Chromosome"/>
</dbReference>
<keyword evidence="16" id="KW-0133">Cell shape</keyword>
<dbReference type="GO" id="GO:0009002">
    <property type="term" value="F:serine-type D-Ala-D-Ala carboxypeptidase activity"/>
    <property type="evidence" value="ECO:0007669"/>
    <property type="project" value="UniProtKB-EC"/>
</dbReference>
<accession>A0AA50QCI8</accession>
<comment type="function">
    <text evidence="1">Cell wall formation. Synthesis of cross-linked peptidoglycan from the lipid intermediates. The enzyme has a penicillin-insensitive transglycosylase N-terminal domain (formation of linear glycan strands) and a penicillin-sensitive transpeptidase C-terminal domain (cross-linking of the peptide subunits).</text>
</comment>
<dbReference type="FunFam" id="1.10.3810.10:FF:000003">
    <property type="entry name" value="Penicillin-binding protein 1a"/>
    <property type="match status" value="1"/>
</dbReference>
<feature type="domain" description="Penicillin-binding protein OB-like" evidence="31">
    <location>
        <begin position="317"/>
        <end position="425"/>
    </location>
</feature>
<evidence type="ECO:0000256" key="8">
    <source>
        <dbReference type="ARBA" id="ARBA00022475"/>
    </source>
</evidence>
<evidence type="ECO:0000256" key="23">
    <source>
        <dbReference type="ARBA" id="ARBA00023316"/>
    </source>
</evidence>
<dbReference type="SUPFAM" id="SSF56601">
    <property type="entry name" value="beta-lactamase/transpeptidase-like"/>
    <property type="match status" value="1"/>
</dbReference>
<evidence type="ECO:0000256" key="17">
    <source>
        <dbReference type="ARBA" id="ARBA00022968"/>
    </source>
</evidence>
<evidence type="ECO:0000256" key="7">
    <source>
        <dbReference type="ARBA" id="ARBA00018638"/>
    </source>
</evidence>
<evidence type="ECO:0000256" key="6">
    <source>
        <dbReference type="ARBA" id="ARBA00012448"/>
    </source>
</evidence>
<evidence type="ECO:0000256" key="27">
    <source>
        <dbReference type="ARBA" id="ARBA00060592"/>
    </source>
</evidence>
<evidence type="ECO:0000256" key="22">
    <source>
        <dbReference type="ARBA" id="ARBA00023268"/>
    </source>
</evidence>
<dbReference type="EC" id="2.4.99.28" evidence="25"/>
<evidence type="ECO:0000256" key="26">
    <source>
        <dbReference type="ARBA" id="ARBA00049902"/>
    </source>
</evidence>